<evidence type="ECO:0000256" key="2">
    <source>
        <dbReference type="ARBA" id="ARBA00015816"/>
    </source>
</evidence>
<keyword evidence="6" id="KW-0411">Iron-sulfur</keyword>
<dbReference type="InterPro" id="IPR014349">
    <property type="entry name" value="Rieske_Fe-S_prot"/>
</dbReference>
<evidence type="ECO:0000256" key="8">
    <source>
        <dbReference type="ARBA" id="ARBA00029586"/>
    </source>
</evidence>
<dbReference type="InterPro" id="IPR017941">
    <property type="entry name" value="Rieske_2Fe-2S"/>
</dbReference>
<evidence type="ECO:0000256" key="7">
    <source>
        <dbReference type="ARBA" id="ARBA00023157"/>
    </source>
</evidence>
<dbReference type="CDD" id="cd03467">
    <property type="entry name" value="Rieske"/>
    <property type="match status" value="1"/>
</dbReference>
<dbReference type="InterPro" id="IPR005805">
    <property type="entry name" value="Rieske_Fe-S_prot_C"/>
</dbReference>
<feature type="compositionally biased region" description="Low complexity" evidence="10">
    <location>
        <begin position="24"/>
        <end position="61"/>
    </location>
</feature>
<dbReference type="SUPFAM" id="SSF50022">
    <property type="entry name" value="ISP domain"/>
    <property type="match status" value="1"/>
</dbReference>
<comment type="cofactor">
    <cofactor evidence="9">
        <name>[2Fe-2S] cluster</name>
        <dbReference type="ChEBI" id="CHEBI:190135"/>
    </cofactor>
</comment>
<evidence type="ECO:0000256" key="3">
    <source>
        <dbReference type="ARBA" id="ARBA00022714"/>
    </source>
</evidence>
<evidence type="ECO:0000256" key="10">
    <source>
        <dbReference type="SAM" id="MobiDB-lite"/>
    </source>
</evidence>
<comment type="function">
    <text evidence="1">Iron-sulfur subunit of the cytochrome bc1 complex, an essential component of the respiratory electron transport chain required for ATP synthesis. The bc1 complex catalyzes the oxidation of menaquinol and the reduction of cytochrome c in the respiratory chain. The bc1 complex operates through a Q-cycle mechanism that couples electron transfer to generation of the proton gradient that drives ATP synthesis.</text>
</comment>
<keyword evidence="4" id="KW-0479">Metal-binding</keyword>
<dbReference type="PRINTS" id="PR00162">
    <property type="entry name" value="RIESKE"/>
</dbReference>
<name>A0ABV8TIE6_9ACTN</name>
<dbReference type="Proteomes" id="UP001595824">
    <property type="component" value="Unassembled WGS sequence"/>
</dbReference>
<dbReference type="PANTHER" id="PTHR10134">
    <property type="entry name" value="CYTOCHROME B-C1 COMPLEX SUBUNIT RIESKE, MITOCHONDRIAL"/>
    <property type="match status" value="1"/>
</dbReference>
<keyword evidence="13" id="KW-1185">Reference proteome</keyword>
<feature type="domain" description="Rieske" evidence="11">
    <location>
        <begin position="64"/>
        <end position="156"/>
    </location>
</feature>
<evidence type="ECO:0000256" key="5">
    <source>
        <dbReference type="ARBA" id="ARBA00023004"/>
    </source>
</evidence>
<feature type="region of interest" description="Disordered" evidence="10">
    <location>
        <begin position="24"/>
        <end position="69"/>
    </location>
</feature>
<reference evidence="13" key="1">
    <citation type="journal article" date="2019" name="Int. J. Syst. Evol. Microbiol.">
        <title>The Global Catalogue of Microorganisms (GCM) 10K type strain sequencing project: providing services to taxonomists for standard genome sequencing and annotation.</title>
        <authorList>
            <consortium name="The Broad Institute Genomics Platform"/>
            <consortium name="The Broad Institute Genome Sequencing Center for Infectious Disease"/>
            <person name="Wu L."/>
            <person name="Ma J."/>
        </authorList>
    </citation>
    <scope>NUCLEOTIDE SEQUENCE [LARGE SCALE GENOMIC DNA]</scope>
    <source>
        <strain evidence="13">PCU 347</strain>
    </source>
</reference>
<dbReference type="Gene3D" id="2.102.10.10">
    <property type="entry name" value="Rieske [2Fe-2S] iron-sulphur domain"/>
    <property type="match status" value="1"/>
</dbReference>
<dbReference type="PROSITE" id="PS51318">
    <property type="entry name" value="TAT"/>
    <property type="match status" value="1"/>
</dbReference>
<accession>A0ABV8TIE6</accession>
<dbReference type="Pfam" id="PF00355">
    <property type="entry name" value="Rieske"/>
    <property type="match status" value="1"/>
</dbReference>
<evidence type="ECO:0000256" key="1">
    <source>
        <dbReference type="ARBA" id="ARBA00002494"/>
    </source>
</evidence>
<keyword evidence="3" id="KW-0001">2Fe-2S</keyword>
<protein>
    <recommendedName>
        <fullName evidence="2">Cytochrome bc1 complex Rieske iron-sulfur subunit</fullName>
    </recommendedName>
    <alternativeName>
        <fullName evidence="8">Cytochrome bc1 reductase complex subunit QcrA</fullName>
    </alternativeName>
</protein>
<organism evidence="12 13">
    <name type="scientific">Streptomyces andamanensis</name>
    <dbReference type="NCBI Taxonomy" id="1565035"/>
    <lineage>
        <taxon>Bacteria</taxon>
        <taxon>Bacillati</taxon>
        <taxon>Actinomycetota</taxon>
        <taxon>Actinomycetes</taxon>
        <taxon>Kitasatosporales</taxon>
        <taxon>Streptomycetaceae</taxon>
        <taxon>Streptomyces</taxon>
    </lineage>
</organism>
<dbReference type="InterPro" id="IPR036922">
    <property type="entry name" value="Rieske_2Fe-2S_sf"/>
</dbReference>
<gene>
    <name evidence="12" type="ORF">ACFPC0_22380</name>
</gene>
<dbReference type="PROSITE" id="PS51296">
    <property type="entry name" value="RIESKE"/>
    <property type="match status" value="1"/>
</dbReference>
<evidence type="ECO:0000313" key="12">
    <source>
        <dbReference type="EMBL" id="MFC4330479.1"/>
    </source>
</evidence>
<evidence type="ECO:0000256" key="9">
    <source>
        <dbReference type="ARBA" id="ARBA00034078"/>
    </source>
</evidence>
<dbReference type="RefSeq" id="WP_381741388.1">
    <property type="nucleotide sequence ID" value="NZ_JBHSDP010000023.1"/>
</dbReference>
<keyword evidence="5" id="KW-0408">Iron</keyword>
<sequence>MTQGTTRRTVLATGAAALAAGCSDSTSGGDGAASPQAASSAPHTASTAPTTAAAASPSHSALGAELTRTDDIPVGGGKIFKEQRVIVTQPEKGQFKAFSAVCTHQGCTVASVENGTIACPCHGSMFHAADGSVAHGPASRPLAAKEIQVEGNSIRLV</sequence>
<evidence type="ECO:0000256" key="6">
    <source>
        <dbReference type="ARBA" id="ARBA00023014"/>
    </source>
</evidence>
<dbReference type="PROSITE" id="PS51257">
    <property type="entry name" value="PROKAR_LIPOPROTEIN"/>
    <property type="match status" value="1"/>
</dbReference>
<evidence type="ECO:0000256" key="4">
    <source>
        <dbReference type="ARBA" id="ARBA00022723"/>
    </source>
</evidence>
<dbReference type="EMBL" id="JBHSDP010000023">
    <property type="protein sequence ID" value="MFC4330479.1"/>
    <property type="molecule type" value="Genomic_DNA"/>
</dbReference>
<evidence type="ECO:0000259" key="11">
    <source>
        <dbReference type="PROSITE" id="PS51296"/>
    </source>
</evidence>
<keyword evidence="7" id="KW-1015">Disulfide bond</keyword>
<dbReference type="InterPro" id="IPR006311">
    <property type="entry name" value="TAT_signal"/>
</dbReference>
<proteinExistence type="predicted"/>
<comment type="caution">
    <text evidence="12">The sequence shown here is derived from an EMBL/GenBank/DDBJ whole genome shotgun (WGS) entry which is preliminary data.</text>
</comment>
<evidence type="ECO:0000313" key="13">
    <source>
        <dbReference type="Proteomes" id="UP001595824"/>
    </source>
</evidence>